<name>A0AAE1ASQ1_9GAST</name>
<keyword evidence="2" id="KW-1185">Reference proteome</keyword>
<proteinExistence type="predicted"/>
<reference evidence="1" key="1">
    <citation type="journal article" date="2023" name="G3 (Bethesda)">
        <title>A reference genome for the long-term kleptoplast-retaining sea slug Elysia crispata morphotype clarki.</title>
        <authorList>
            <person name="Eastman K.E."/>
            <person name="Pendleton A.L."/>
            <person name="Shaikh M.A."/>
            <person name="Suttiyut T."/>
            <person name="Ogas R."/>
            <person name="Tomko P."/>
            <person name="Gavelis G."/>
            <person name="Widhalm J.R."/>
            <person name="Wisecaver J.H."/>
        </authorList>
    </citation>
    <scope>NUCLEOTIDE SEQUENCE</scope>
    <source>
        <strain evidence="1">ECLA1</strain>
    </source>
</reference>
<organism evidence="1 2">
    <name type="scientific">Elysia crispata</name>
    <name type="common">lettuce slug</name>
    <dbReference type="NCBI Taxonomy" id="231223"/>
    <lineage>
        <taxon>Eukaryota</taxon>
        <taxon>Metazoa</taxon>
        <taxon>Spiralia</taxon>
        <taxon>Lophotrochozoa</taxon>
        <taxon>Mollusca</taxon>
        <taxon>Gastropoda</taxon>
        <taxon>Heterobranchia</taxon>
        <taxon>Euthyneura</taxon>
        <taxon>Panpulmonata</taxon>
        <taxon>Sacoglossa</taxon>
        <taxon>Placobranchoidea</taxon>
        <taxon>Plakobranchidae</taxon>
        <taxon>Elysia</taxon>
    </lineage>
</organism>
<protein>
    <submittedName>
        <fullName evidence="1">Uncharacterized protein</fullName>
    </submittedName>
</protein>
<accession>A0AAE1ASQ1</accession>
<gene>
    <name evidence="1" type="ORF">RRG08_003603</name>
</gene>
<dbReference type="Proteomes" id="UP001283361">
    <property type="component" value="Unassembled WGS sequence"/>
</dbReference>
<evidence type="ECO:0000313" key="1">
    <source>
        <dbReference type="EMBL" id="KAK3793223.1"/>
    </source>
</evidence>
<dbReference type="AlphaFoldDB" id="A0AAE1ASQ1"/>
<evidence type="ECO:0000313" key="2">
    <source>
        <dbReference type="Proteomes" id="UP001283361"/>
    </source>
</evidence>
<sequence>MNCLHIVSKAIYIISGVVKTLKMTEEGFGIILDLATDKTFSTLSKVVHATEKYLPGLVSKRRCENRDKYKDDVTVVVVLTTAKEPHLAAIDLPGYSTIISSDDYVDLLFKAKTYLDESPGFGCEVQVITSALMKKFWEAACLHMFSPVTTWSVRGVAVEDQPLTVKEPVAVARVENSIREYLKTVGDPGLVNIWRSDVIPGDQFNAGRSS</sequence>
<comment type="caution">
    <text evidence="1">The sequence shown here is derived from an EMBL/GenBank/DDBJ whole genome shotgun (WGS) entry which is preliminary data.</text>
</comment>
<dbReference type="EMBL" id="JAWDGP010001268">
    <property type="protein sequence ID" value="KAK3793223.1"/>
    <property type="molecule type" value="Genomic_DNA"/>
</dbReference>